<keyword evidence="4" id="KW-1185">Reference proteome</keyword>
<name>A0A0N7KHH2_ORYSJ</name>
<reference evidence="3 4" key="3">
    <citation type="journal article" date="2013" name="Rice">
        <title>Improvement of the Oryza sativa Nipponbare reference genome using next generation sequence and optical map data.</title>
        <authorList>
            <person name="Kawahara Y."/>
            <person name="de la Bastide M."/>
            <person name="Hamilton J.P."/>
            <person name="Kanamori H."/>
            <person name="McCombie W.R."/>
            <person name="Ouyang S."/>
            <person name="Schwartz D.C."/>
            <person name="Tanaka T."/>
            <person name="Wu J."/>
            <person name="Zhou S."/>
            <person name="Childs K.L."/>
            <person name="Davidson R.M."/>
            <person name="Lin H."/>
            <person name="Quesada-Ocampo L."/>
            <person name="Vaillancourt B."/>
            <person name="Sakai H."/>
            <person name="Lee S.S."/>
            <person name="Kim J."/>
            <person name="Numa H."/>
            <person name="Itoh T."/>
            <person name="Buell C.R."/>
            <person name="Matsumoto T."/>
        </authorList>
    </citation>
    <scope>NUCLEOTIDE SEQUENCE [LARGE SCALE GENOMIC DNA]</scope>
    <source>
        <strain evidence="4">cv. Nipponbare</strain>
    </source>
</reference>
<dbReference type="EMBL" id="AP014959">
    <property type="protein sequence ID" value="BAS84809.1"/>
    <property type="molecule type" value="Genomic_DNA"/>
</dbReference>
<dbReference type="AlphaFoldDB" id="A0A0N7KHH2"/>
<feature type="chain" id="PRO_5006014767" evidence="2">
    <location>
        <begin position="19"/>
        <end position="151"/>
    </location>
</feature>
<evidence type="ECO:0000256" key="1">
    <source>
        <dbReference type="SAM" id="MobiDB-lite"/>
    </source>
</evidence>
<gene>
    <name evidence="3" type="ordered locus">Os03g0430050</name>
    <name evidence="3" type="ORF">OSNPB_030430050</name>
</gene>
<evidence type="ECO:0000313" key="4">
    <source>
        <dbReference type="Proteomes" id="UP000059680"/>
    </source>
</evidence>
<keyword evidence="2" id="KW-0732">Signal</keyword>
<organism evidence="3 4">
    <name type="scientific">Oryza sativa subsp. japonica</name>
    <name type="common">Rice</name>
    <dbReference type="NCBI Taxonomy" id="39947"/>
    <lineage>
        <taxon>Eukaryota</taxon>
        <taxon>Viridiplantae</taxon>
        <taxon>Streptophyta</taxon>
        <taxon>Embryophyta</taxon>
        <taxon>Tracheophyta</taxon>
        <taxon>Spermatophyta</taxon>
        <taxon>Magnoliopsida</taxon>
        <taxon>Liliopsida</taxon>
        <taxon>Poales</taxon>
        <taxon>Poaceae</taxon>
        <taxon>BOP clade</taxon>
        <taxon>Oryzoideae</taxon>
        <taxon>Oryzeae</taxon>
        <taxon>Oryzinae</taxon>
        <taxon>Oryza</taxon>
        <taxon>Oryza sativa</taxon>
    </lineage>
</organism>
<reference evidence="3 4" key="2">
    <citation type="journal article" date="2013" name="Plant Cell Physiol.">
        <title>Rice Annotation Project Database (RAP-DB): an integrative and interactive database for rice genomics.</title>
        <authorList>
            <person name="Sakai H."/>
            <person name="Lee S.S."/>
            <person name="Tanaka T."/>
            <person name="Numa H."/>
            <person name="Kim J."/>
            <person name="Kawahara Y."/>
            <person name="Wakimoto H."/>
            <person name="Yang C.C."/>
            <person name="Iwamoto M."/>
            <person name="Abe T."/>
            <person name="Yamada Y."/>
            <person name="Muto A."/>
            <person name="Inokuchi H."/>
            <person name="Ikemura T."/>
            <person name="Matsumoto T."/>
            <person name="Sasaki T."/>
            <person name="Itoh T."/>
        </authorList>
    </citation>
    <scope>NUCLEOTIDE SEQUENCE [LARGE SCALE GENOMIC DNA]</scope>
    <source>
        <strain evidence="4">cv. Nipponbare</strain>
    </source>
</reference>
<dbReference type="PaxDb" id="39947-A0A0N7KHH2"/>
<dbReference type="Proteomes" id="UP000059680">
    <property type="component" value="Chromosome 3"/>
</dbReference>
<reference evidence="4" key="1">
    <citation type="journal article" date="2005" name="Nature">
        <title>The map-based sequence of the rice genome.</title>
        <authorList>
            <consortium name="International rice genome sequencing project (IRGSP)"/>
            <person name="Matsumoto T."/>
            <person name="Wu J."/>
            <person name="Kanamori H."/>
            <person name="Katayose Y."/>
            <person name="Fujisawa M."/>
            <person name="Namiki N."/>
            <person name="Mizuno H."/>
            <person name="Yamamoto K."/>
            <person name="Antonio B.A."/>
            <person name="Baba T."/>
            <person name="Sakata K."/>
            <person name="Nagamura Y."/>
            <person name="Aoki H."/>
            <person name="Arikawa K."/>
            <person name="Arita K."/>
            <person name="Bito T."/>
            <person name="Chiden Y."/>
            <person name="Fujitsuka N."/>
            <person name="Fukunaka R."/>
            <person name="Hamada M."/>
            <person name="Harada C."/>
            <person name="Hayashi A."/>
            <person name="Hijishita S."/>
            <person name="Honda M."/>
            <person name="Hosokawa S."/>
            <person name="Ichikawa Y."/>
            <person name="Idonuma A."/>
            <person name="Iijima M."/>
            <person name="Ikeda M."/>
            <person name="Ikeno M."/>
            <person name="Ito K."/>
            <person name="Ito S."/>
            <person name="Ito T."/>
            <person name="Ito Y."/>
            <person name="Ito Y."/>
            <person name="Iwabuchi A."/>
            <person name="Kamiya K."/>
            <person name="Karasawa W."/>
            <person name="Kurita K."/>
            <person name="Katagiri S."/>
            <person name="Kikuta A."/>
            <person name="Kobayashi H."/>
            <person name="Kobayashi N."/>
            <person name="Machita K."/>
            <person name="Maehara T."/>
            <person name="Masukawa M."/>
            <person name="Mizubayashi T."/>
            <person name="Mukai Y."/>
            <person name="Nagasaki H."/>
            <person name="Nagata Y."/>
            <person name="Naito S."/>
            <person name="Nakashima M."/>
            <person name="Nakama Y."/>
            <person name="Nakamichi Y."/>
            <person name="Nakamura M."/>
            <person name="Meguro A."/>
            <person name="Negishi M."/>
            <person name="Ohta I."/>
            <person name="Ohta T."/>
            <person name="Okamoto M."/>
            <person name="Ono N."/>
            <person name="Saji S."/>
            <person name="Sakaguchi M."/>
            <person name="Sakai K."/>
            <person name="Shibata M."/>
            <person name="Shimokawa T."/>
            <person name="Song J."/>
            <person name="Takazaki Y."/>
            <person name="Terasawa K."/>
            <person name="Tsugane M."/>
            <person name="Tsuji K."/>
            <person name="Ueda S."/>
            <person name="Waki K."/>
            <person name="Yamagata H."/>
            <person name="Yamamoto M."/>
            <person name="Yamamoto S."/>
            <person name="Yamane H."/>
            <person name="Yoshiki S."/>
            <person name="Yoshihara R."/>
            <person name="Yukawa K."/>
            <person name="Zhong H."/>
            <person name="Yano M."/>
            <person name="Yuan Q."/>
            <person name="Ouyang S."/>
            <person name="Liu J."/>
            <person name="Jones K.M."/>
            <person name="Gansberger K."/>
            <person name="Moffat K."/>
            <person name="Hill J."/>
            <person name="Bera J."/>
            <person name="Fadrosh D."/>
            <person name="Jin S."/>
            <person name="Johri S."/>
            <person name="Kim M."/>
            <person name="Overton L."/>
            <person name="Reardon M."/>
            <person name="Tsitrin T."/>
            <person name="Vuong H."/>
            <person name="Weaver B."/>
            <person name="Ciecko A."/>
            <person name="Tallon L."/>
            <person name="Jackson J."/>
            <person name="Pai G."/>
            <person name="Aken S.V."/>
            <person name="Utterback T."/>
            <person name="Reidmuller S."/>
            <person name="Feldblyum T."/>
            <person name="Hsiao J."/>
            <person name="Zismann V."/>
            <person name="Iobst S."/>
            <person name="de Vazeille A.R."/>
            <person name="Buell C.R."/>
            <person name="Ying K."/>
            <person name="Li Y."/>
            <person name="Lu T."/>
            <person name="Huang Y."/>
            <person name="Zhao Q."/>
            <person name="Feng Q."/>
            <person name="Zhang L."/>
            <person name="Zhu J."/>
            <person name="Weng Q."/>
            <person name="Mu J."/>
            <person name="Lu Y."/>
            <person name="Fan D."/>
            <person name="Liu Y."/>
            <person name="Guan J."/>
            <person name="Zhang Y."/>
            <person name="Yu S."/>
            <person name="Liu X."/>
            <person name="Zhang Y."/>
            <person name="Hong G."/>
            <person name="Han B."/>
            <person name="Choisne N."/>
            <person name="Demange N."/>
            <person name="Orjeda G."/>
            <person name="Samain S."/>
            <person name="Cattolico L."/>
            <person name="Pelletier E."/>
            <person name="Couloux A."/>
            <person name="Segurens B."/>
            <person name="Wincker P."/>
            <person name="D'Hont A."/>
            <person name="Scarpelli C."/>
            <person name="Weissenbach J."/>
            <person name="Salanoubat M."/>
            <person name="Quetier F."/>
            <person name="Yu Y."/>
            <person name="Kim H.R."/>
            <person name="Rambo T."/>
            <person name="Currie J."/>
            <person name="Collura K."/>
            <person name="Luo M."/>
            <person name="Yang T."/>
            <person name="Ammiraju J.S.S."/>
            <person name="Engler F."/>
            <person name="Soderlund C."/>
            <person name="Wing R.A."/>
            <person name="Palmer L.E."/>
            <person name="de la Bastide M."/>
            <person name="Spiegel L."/>
            <person name="Nascimento L."/>
            <person name="Zutavern T."/>
            <person name="O'Shaughnessy A."/>
            <person name="Dike S."/>
            <person name="Dedhia N."/>
            <person name="Preston R."/>
            <person name="Balija V."/>
            <person name="McCombie W.R."/>
            <person name="Chow T."/>
            <person name="Chen H."/>
            <person name="Chung M."/>
            <person name="Chen C."/>
            <person name="Shaw J."/>
            <person name="Wu H."/>
            <person name="Hsiao K."/>
            <person name="Chao Y."/>
            <person name="Chu M."/>
            <person name="Cheng C."/>
            <person name="Hour A."/>
            <person name="Lee P."/>
            <person name="Lin S."/>
            <person name="Lin Y."/>
            <person name="Liou J."/>
            <person name="Liu S."/>
            <person name="Hsing Y."/>
            <person name="Raghuvanshi S."/>
            <person name="Mohanty A."/>
            <person name="Bharti A.K."/>
            <person name="Gaur A."/>
            <person name="Gupta V."/>
            <person name="Kumar D."/>
            <person name="Ravi V."/>
            <person name="Vij S."/>
            <person name="Kapur A."/>
            <person name="Khurana P."/>
            <person name="Khurana P."/>
            <person name="Khurana J.P."/>
            <person name="Tyagi A.K."/>
            <person name="Gaikwad K."/>
            <person name="Singh A."/>
            <person name="Dalal V."/>
            <person name="Srivastava S."/>
            <person name="Dixit A."/>
            <person name="Pal A.K."/>
            <person name="Ghazi I.A."/>
            <person name="Yadav M."/>
            <person name="Pandit A."/>
            <person name="Bhargava A."/>
            <person name="Sureshbabu K."/>
            <person name="Batra K."/>
            <person name="Sharma T.R."/>
            <person name="Mohapatra T."/>
            <person name="Singh N.K."/>
            <person name="Messing J."/>
            <person name="Nelson A.B."/>
            <person name="Fuks G."/>
            <person name="Kavchok S."/>
            <person name="Keizer G."/>
            <person name="Linton E."/>
            <person name="Llaca V."/>
            <person name="Song R."/>
            <person name="Tanyolac B."/>
            <person name="Young S."/>
            <person name="Ho-Il K."/>
            <person name="Hahn J.H."/>
            <person name="Sangsakoo G."/>
            <person name="Vanavichit A."/>
            <person name="de Mattos Luiz.A.T."/>
            <person name="Zimmer P.D."/>
            <person name="Malone G."/>
            <person name="Dellagostin O."/>
            <person name="de Oliveira A.C."/>
            <person name="Bevan M."/>
            <person name="Bancroft I."/>
            <person name="Minx P."/>
            <person name="Cordum H."/>
            <person name="Wilson R."/>
            <person name="Cheng Z."/>
            <person name="Jin W."/>
            <person name="Jiang J."/>
            <person name="Leong S.A."/>
            <person name="Iwama H."/>
            <person name="Gojobori T."/>
            <person name="Itoh T."/>
            <person name="Niimura Y."/>
            <person name="Fujii Y."/>
            <person name="Habara T."/>
            <person name="Sakai H."/>
            <person name="Sato Y."/>
            <person name="Wilson G."/>
            <person name="Kumar K."/>
            <person name="McCouch S."/>
            <person name="Juretic N."/>
            <person name="Hoen D."/>
            <person name="Wright S."/>
            <person name="Bruskiewich R."/>
            <person name="Bureau T."/>
            <person name="Miyao A."/>
            <person name="Hirochika H."/>
            <person name="Nishikawa T."/>
            <person name="Kadowaki K."/>
            <person name="Sugiura M."/>
            <person name="Burr B."/>
            <person name="Sasaki T."/>
        </authorList>
    </citation>
    <scope>NUCLEOTIDE SEQUENCE [LARGE SCALE GENOMIC DNA]</scope>
    <source>
        <strain evidence="4">cv. Nipponbare</strain>
    </source>
</reference>
<evidence type="ECO:0000256" key="2">
    <source>
        <dbReference type="SAM" id="SignalP"/>
    </source>
</evidence>
<dbReference type="InParanoid" id="A0A0N7KHH2"/>
<feature type="region of interest" description="Disordered" evidence="1">
    <location>
        <begin position="77"/>
        <end position="124"/>
    </location>
</feature>
<feature type="signal peptide" evidence="2">
    <location>
        <begin position="1"/>
        <end position="18"/>
    </location>
</feature>
<sequence>MSLCVWHHMSATATVAAAAALHRIYIPQAKDVRFPCPVVFPISYGSRQWIRHHQSPPPNHKLRFPPCHQCRPTLPPSSITMALAPPTPYRSPMSTASHSHSLKPDDLLPLPLPPPSHPQTQPRTLNLNSTVFIGGVGAGEEGVTGEKEHEL</sequence>
<evidence type="ECO:0000313" key="3">
    <source>
        <dbReference type="EMBL" id="BAS84809.1"/>
    </source>
</evidence>
<proteinExistence type="predicted"/>
<protein>
    <submittedName>
        <fullName evidence="3">Os03g0430050 protein</fullName>
    </submittedName>
</protein>
<accession>A0A0N7KHH2</accession>